<dbReference type="SUPFAM" id="SSF117281">
    <property type="entry name" value="Kelch motif"/>
    <property type="match status" value="3"/>
</dbReference>
<dbReference type="CDD" id="cd00185">
    <property type="entry name" value="TNFRSF"/>
    <property type="match status" value="1"/>
</dbReference>
<gene>
    <name evidence="7" type="ORF">BSTOLATCC_MIC18937</name>
</gene>
<evidence type="ECO:0000313" key="8">
    <source>
        <dbReference type="Proteomes" id="UP001162131"/>
    </source>
</evidence>
<evidence type="ECO:0000256" key="3">
    <source>
        <dbReference type="SAM" id="Phobius"/>
    </source>
</evidence>
<dbReference type="SMART" id="SM01411">
    <property type="entry name" value="Ephrin_rec_like"/>
    <property type="match status" value="2"/>
</dbReference>
<proteinExistence type="predicted"/>
<keyword evidence="4" id="KW-0732">Signal</keyword>
<organism evidence="7 8">
    <name type="scientific">Blepharisma stoltei</name>
    <dbReference type="NCBI Taxonomy" id="1481888"/>
    <lineage>
        <taxon>Eukaryota</taxon>
        <taxon>Sar</taxon>
        <taxon>Alveolata</taxon>
        <taxon>Ciliophora</taxon>
        <taxon>Postciliodesmatophora</taxon>
        <taxon>Heterotrichea</taxon>
        <taxon>Heterotrichida</taxon>
        <taxon>Blepharismidae</taxon>
        <taxon>Blepharisma</taxon>
    </lineage>
</organism>
<dbReference type="Gene3D" id="2.120.10.80">
    <property type="entry name" value="Kelch-type beta propeller"/>
    <property type="match status" value="3"/>
</dbReference>
<keyword evidence="3" id="KW-0812">Transmembrane</keyword>
<feature type="transmembrane region" description="Helical" evidence="3">
    <location>
        <begin position="1073"/>
        <end position="1095"/>
    </location>
</feature>
<evidence type="ECO:0008006" key="9">
    <source>
        <dbReference type="Google" id="ProtNLM"/>
    </source>
</evidence>
<feature type="domain" description="Tyrosine-protein kinase ephrin type A/B receptor-like" evidence="5">
    <location>
        <begin position="677"/>
        <end position="722"/>
    </location>
</feature>
<evidence type="ECO:0000256" key="1">
    <source>
        <dbReference type="ARBA" id="ARBA00022441"/>
    </source>
</evidence>
<feature type="signal peptide" evidence="4">
    <location>
        <begin position="1"/>
        <end position="18"/>
    </location>
</feature>
<reference evidence="7" key="1">
    <citation type="submission" date="2021-09" db="EMBL/GenBank/DDBJ databases">
        <authorList>
            <consortium name="AG Swart"/>
            <person name="Singh M."/>
            <person name="Singh A."/>
            <person name="Seah K."/>
            <person name="Emmerich C."/>
        </authorList>
    </citation>
    <scope>NUCLEOTIDE SEQUENCE</scope>
    <source>
        <strain evidence="7">ATCC30299</strain>
    </source>
</reference>
<dbReference type="SMART" id="SM00612">
    <property type="entry name" value="Kelch"/>
    <property type="match status" value="3"/>
</dbReference>
<dbReference type="AlphaFoldDB" id="A0AAU9IX34"/>
<keyword evidence="2" id="KW-0677">Repeat</keyword>
<dbReference type="InterPro" id="IPR056737">
    <property type="entry name" value="Beta-prop_ATRN-MKLN-like"/>
</dbReference>
<evidence type="ECO:0000313" key="7">
    <source>
        <dbReference type="EMBL" id="CAG9317695.1"/>
    </source>
</evidence>
<dbReference type="InterPro" id="IPR009030">
    <property type="entry name" value="Growth_fac_rcpt_cys_sf"/>
</dbReference>
<dbReference type="Pfam" id="PF24681">
    <property type="entry name" value="Kelch_KLHDC2_KLHL20_DRC7"/>
    <property type="match status" value="1"/>
</dbReference>
<feature type="chain" id="PRO_5043381321" description="Tyrosine-protein kinase ephrin type A/B receptor-like domain-containing protein" evidence="4">
    <location>
        <begin position="19"/>
        <end position="1153"/>
    </location>
</feature>
<dbReference type="Pfam" id="PF24981">
    <property type="entry name" value="Beta-prop_ATRN-LZTR1"/>
    <property type="match status" value="1"/>
</dbReference>
<sequence length="1153" mass="128108">MIKSVTFTVLFLVNHAVALSFTRLPATDTPPSYRQYSCADYYALDNSFIIFGGNQGISATYNAVWEFNLTSNIWQNLVPISANSPLPRFTHGCWVDSDNSMLYIFGGNSDNGPQNDMWAYDLTSLQWTQISQKGSVPSSRFRFGYSKYLDGSGKLKFIVFGGSKSTGFSNSLYIFDVQSATWTKYVNTTSVAPSRLNGPLVQYYNGFIYVFGGDVTENKDVNKDSSNTDTFRFDLSSNLWINITNPSYKYEYRYFSGSIIYKNAAYLLYGWSDNINGDVKNIMKLDFTDPDFKWVEMSVSYNSGEESTIPRDSFAYAASDTSFYIFGGYSNTFGIMNDLIQFDLAKNPLTYKKLSDLFNGPSSRESHSLCVMDGLLYLFGGYNGNAYMNDLWIYYPDDALWESVKAQGTTPTARSGHAASSQGDVMIIFGGKDSSGYLNDMYQFNTLSEIWQQVVPTSSSSPSARTGACIKISMPYIFIFAGKTSAGLSREVWRYDSGTNEYTLIYDGTGEGGPTPVIGPVCELQVDEYGNINLISMYGTADGEVPLGDIDSFNFTTKIWTKIYTTNGATPLTNRAQAAVKKMNQTIVVMGGEQWSTDVFNDIYILSLNTNTFTTISSLPDYYYNSAFTYYKTTLYLHGGGAVFGQAMRTSVTKASFLEIDLKCPNMSPCPYTCSPGTYLSSNSCIECSKGSYADDYGLSSCYQCPKGSFNPSKGANTARQCYPCSQNSFSNNEGASVCMNCPAGKTCPVGSTVPLDDSVDATSESIQPKLYGKTDGDAQSATNFMVIAVMIVAFFVFILIYFVKTARNQLLSIDLYSDKHNYKLDAPMKLMKTKIGGLFSIFFIILAIILICSDIITYDLNNIEETKALVPLVTLENDVSVFPASIMIITTFYRYGGECSEKKVCKSSITHELYYITYDYLNVECEMTSENDCTITLYCTNCVIETGAYVQYNLLEVSSYTSAISVNVTSTSSIPNEISSINEVLIPDENSVFRGYNPTKFYFTMTPSLFRSYVSDWASKITGYHVSIASSPVGGSQYTITELPFTSDLKLQIWLDKSDTSLYTTRLAKQTFITLISTLLGSVFGVMSAIGGVMRIFEKSWTNTDAAIKHKKAKNELLDNRNDYKNMLQDDPRLKDFGEDTSVISCLEDSYI</sequence>
<dbReference type="PANTHER" id="PTHR46093:SF18">
    <property type="entry name" value="FIBRONECTIN TYPE-III DOMAIN-CONTAINING PROTEIN"/>
    <property type="match status" value="1"/>
</dbReference>
<evidence type="ECO:0000259" key="6">
    <source>
        <dbReference type="Pfam" id="PF24981"/>
    </source>
</evidence>
<dbReference type="InterPro" id="IPR015915">
    <property type="entry name" value="Kelch-typ_b-propeller"/>
</dbReference>
<keyword evidence="3" id="KW-1133">Transmembrane helix</keyword>
<dbReference type="Pfam" id="PF07699">
    <property type="entry name" value="Ephrin_rec_like"/>
    <property type="match status" value="1"/>
</dbReference>
<dbReference type="Proteomes" id="UP001162131">
    <property type="component" value="Unassembled WGS sequence"/>
</dbReference>
<feature type="transmembrane region" description="Helical" evidence="3">
    <location>
        <begin position="839"/>
        <end position="859"/>
    </location>
</feature>
<evidence type="ECO:0000256" key="2">
    <source>
        <dbReference type="ARBA" id="ARBA00022737"/>
    </source>
</evidence>
<dbReference type="InterPro" id="IPR006652">
    <property type="entry name" value="Kelch_1"/>
</dbReference>
<evidence type="ECO:0000256" key="4">
    <source>
        <dbReference type="SAM" id="SignalP"/>
    </source>
</evidence>
<protein>
    <recommendedName>
        <fullName evidence="9">Tyrosine-protein kinase ephrin type A/B receptor-like domain-containing protein</fullName>
    </recommendedName>
</protein>
<dbReference type="SUPFAM" id="SSF57184">
    <property type="entry name" value="Growth factor receptor domain"/>
    <property type="match status" value="1"/>
</dbReference>
<keyword evidence="3" id="KW-0472">Membrane</keyword>
<accession>A0AAU9IX34</accession>
<evidence type="ECO:0000259" key="5">
    <source>
        <dbReference type="Pfam" id="PF07699"/>
    </source>
</evidence>
<feature type="transmembrane region" description="Helical" evidence="3">
    <location>
        <begin position="879"/>
        <end position="897"/>
    </location>
</feature>
<keyword evidence="8" id="KW-1185">Reference proteome</keyword>
<feature type="domain" description="Attractin/MKLN-like beta-propeller" evidence="6">
    <location>
        <begin position="26"/>
        <end position="279"/>
    </location>
</feature>
<feature type="transmembrane region" description="Helical" evidence="3">
    <location>
        <begin position="785"/>
        <end position="804"/>
    </location>
</feature>
<keyword evidence="1" id="KW-0880">Kelch repeat</keyword>
<dbReference type="EMBL" id="CAJZBQ010000018">
    <property type="protein sequence ID" value="CAG9317695.1"/>
    <property type="molecule type" value="Genomic_DNA"/>
</dbReference>
<dbReference type="InterPro" id="IPR011641">
    <property type="entry name" value="Tyr-kin_ephrin_A/B_rcpt-like"/>
</dbReference>
<name>A0AAU9IX34_9CILI</name>
<dbReference type="Gene3D" id="2.10.50.10">
    <property type="entry name" value="Tumor Necrosis Factor Receptor, subunit A, domain 2"/>
    <property type="match status" value="1"/>
</dbReference>
<comment type="caution">
    <text evidence="7">The sequence shown here is derived from an EMBL/GenBank/DDBJ whole genome shotgun (WGS) entry which is preliminary data.</text>
</comment>
<dbReference type="PANTHER" id="PTHR46093">
    <property type="entry name" value="ACYL-COA-BINDING DOMAIN-CONTAINING PROTEIN 5"/>
    <property type="match status" value="1"/>
</dbReference>